<dbReference type="EMBL" id="MPRL01000005">
    <property type="protein sequence ID" value="OOZ41881.1"/>
    <property type="molecule type" value="Genomic_DNA"/>
</dbReference>
<dbReference type="GO" id="GO:0071555">
    <property type="term" value="P:cell wall organization"/>
    <property type="evidence" value="ECO:0007669"/>
    <property type="project" value="UniProtKB-KW"/>
</dbReference>
<dbReference type="GO" id="GO:0009252">
    <property type="term" value="P:peptidoglycan biosynthetic process"/>
    <property type="evidence" value="ECO:0007669"/>
    <property type="project" value="UniProtKB-UniRule"/>
</dbReference>
<evidence type="ECO:0000259" key="13">
    <source>
        <dbReference type="Pfam" id="PF02875"/>
    </source>
</evidence>
<dbReference type="EC" id="6.3.2.10" evidence="10 11"/>
<dbReference type="PANTHER" id="PTHR43024:SF1">
    <property type="entry name" value="UDP-N-ACETYLMURAMOYL-TRIPEPTIDE--D-ALANYL-D-ALANINE LIGASE"/>
    <property type="match status" value="1"/>
</dbReference>
<evidence type="ECO:0000256" key="6">
    <source>
        <dbReference type="ARBA" id="ARBA00022960"/>
    </source>
</evidence>
<keyword evidence="2 10" id="KW-0436">Ligase</keyword>
<evidence type="ECO:0000256" key="11">
    <source>
        <dbReference type="RuleBase" id="RU004136"/>
    </source>
</evidence>
<evidence type="ECO:0000313" key="15">
    <source>
        <dbReference type="EMBL" id="OOZ41881.1"/>
    </source>
</evidence>
<protein>
    <recommendedName>
        <fullName evidence="10 11">UDP-N-acetylmuramoyl-tripeptide--D-alanyl-D-alanine ligase</fullName>
        <ecNumber evidence="10 11">6.3.2.10</ecNumber>
    </recommendedName>
    <alternativeName>
        <fullName evidence="10">D-alanyl-D-alanine-adding enzyme</fullName>
    </alternativeName>
</protein>
<evidence type="ECO:0000256" key="9">
    <source>
        <dbReference type="ARBA" id="ARBA00023316"/>
    </source>
</evidence>
<feature type="domain" description="Mur ligase N-terminal catalytic" evidence="12">
    <location>
        <begin position="21"/>
        <end position="81"/>
    </location>
</feature>
<dbReference type="RefSeq" id="WP_078482501.1">
    <property type="nucleotide sequence ID" value="NZ_MPRL01000005.1"/>
</dbReference>
<evidence type="ECO:0000256" key="5">
    <source>
        <dbReference type="ARBA" id="ARBA00022840"/>
    </source>
</evidence>
<evidence type="ECO:0000256" key="10">
    <source>
        <dbReference type="HAMAP-Rule" id="MF_02019"/>
    </source>
</evidence>
<evidence type="ECO:0000256" key="2">
    <source>
        <dbReference type="ARBA" id="ARBA00022598"/>
    </source>
</evidence>
<dbReference type="Gene3D" id="3.40.1190.10">
    <property type="entry name" value="Mur-like, catalytic domain"/>
    <property type="match status" value="1"/>
</dbReference>
<evidence type="ECO:0000256" key="3">
    <source>
        <dbReference type="ARBA" id="ARBA00022618"/>
    </source>
</evidence>
<proteinExistence type="inferred from homology"/>
<dbReference type="Pfam" id="PF01225">
    <property type="entry name" value="Mur_ligase"/>
    <property type="match status" value="1"/>
</dbReference>
<dbReference type="InterPro" id="IPR035911">
    <property type="entry name" value="MurE/MurF_N"/>
</dbReference>
<sequence>MSLQQLTALLDGRMIGEDVSIAAVSTDSRTLPQGALFIALSGPNFDGHAFAAQVAQTGAVAVLVSRECETSLPQLVVEDTRVALGQLAGWQREQFEQPLVAVTGSNGKTTVKEMLAAILGVGGEVLATEGNLNNDIGMPLTLLRLEDEQTAAVIEMGANHAGEIAYLTEIARPNVALITNAGNAHLEGFGSLEGVAEAKGEIFSGLSSDGVAVINADDRFAPRWRELAGSHRTLQFGIEHSADVTASHIEMAVAGGAVTTRFELNTPIGSAAINLPLPGRHNVMNALAATAAALAAGANLDQVCRGLAAMTGPKGRLQLRAAHAGAQLIDDSYNANPTSLKAGVEVLSGIGGHRWLVMGDMAELGDDAAALHAEVGVQAKALGIDRLYAVGELSAAAVEAFGAEAFHFESKEALIEALRDQLAADVTLLVKGSRSARMEQVVEGLSIDETSGAGH</sequence>
<keyword evidence="16" id="KW-1185">Reference proteome</keyword>
<dbReference type="Pfam" id="PF08245">
    <property type="entry name" value="Mur_ligase_M"/>
    <property type="match status" value="1"/>
</dbReference>
<dbReference type="InterPro" id="IPR036565">
    <property type="entry name" value="Mur-like_cat_sf"/>
</dbReference>
<dbReference type="NCBIfam" id="TIGR01143">
    <property type="entry name" value="murF"/>
    <property type="match status" value="1"/>
</dbReference>
<name>A0A1T2L9W3_9GAMM</name>
<dbReference type="GO" id="GO:0005737">
    <property type="term" value="C:cytoplasm"/>
    <property type="evidence" value="ECO:0007669"/>
    <property type="project" value="UniProtKB-SubCell"/>
</dbReference>
<evidence type="ECO:0000256" key="4">
    <source>
        <dbReference type="ARBA" id="ARBA00022741"/>
    </source>
</evidence>
<dbReference type="InterPro" id="IPR051046">
    <property type="entry name" value="MurCDEF_CellWall_CoF430Synth"/>
</dbReference>
<evidence type="ECO:0000259" key="12">
    <source>
        <dbReference type="Pfam" id="PF01225"/>
    </source>
</evidence>
<keyword evidence="1 10" id="KW-0963">Cytoplasm</keyword>
<dbReference type="SUPFAM" id="SSF53244">
    <property type="entry name" value="MurD-like peptide ligases, peptide-binding domain"/>
    <property type="match status" value="1"/>
</dbReference>
<comment type="similarity">
    <text evidence="10">Belongs to the MurCDEF family. MurF subfamily.</text>
</comment>
<evidence type="ECO:0000313" key="16">
    <source>
        <dbReference type="Proteomes" id="UP000191110"/>
    </source>
</evidence>
<dbReference type="InterPro" id="IPR036615">
    <property type="entry name" value="Mur_ligase_C_dom_sf"/>
</dbReference>
<dbReference type="InterPro" id="IPR000713">
    <property type="entry name" value="Mur_ligase_N"/>
</dbReference>
<dbReference type="Pfam" id="PF02875">
    <property type="entry name" value="Mur_ligase_C"/>
    <property type="match status" value="1"/>
</dbReference>
<dbReference type="GO" id="GO:0005524">
    <property type="term" value="F:ATP binding"/>
    <property type="evidence" value="ECO:0007669"/>
    <property type="project" value="UniProtKB-UniRule"/>
</dbReference>
<keyword evidence="5 10" id="KW-0067">ATP-binding</keyword>
<dbReference type="GO" id="GO:0047480">
    <property type="term" value="F:UDP-N-acetylmuramoyl-tripeptide-D-alanyl-D-alanine ligase activity"/>
    <property type="evidence" value="ECO:0007669"/>
    <property type="project" value="UniProtKB-UniRule"/>
</dbReference>
<dbReference type="InterPro" id="IPR005863">
    <property type="entry name" value="UDP-N-AcMur_synth"/>
</dbReference>
<evidence type="ECO:0000256" key="7">
    <source>
        <dbReference type="ARBA" id="ARBA00022984"/>
    </source>
</evidence>
<dbReference type="PANTHER" id="PTHR43024">
    <property type="entry name" value="UDP-N-ACETYLMURAMOYL-TRIPEPTIDE--D-ALANYL-D-ALANINE LIGASE"/>
    <property type="match status" value="1"/>
</dbReference>
<evidence type="ECO:0000256" key="1">
    <source>
        <dbReference type="ARBA" id="ARBA00022490"/>
    </source>
</evidence>
<dbReference type="InterPro" id="IPR013221">
    <property type="entry name" value="Mur_ligase_cen"/>
</dbReference>
<dbReference type="AlphaFoldDB" id="A0A1T2L9W3"/>
<dbReference type="GO" id="GO:0008766">
    <property type="term" value="F:UDP-N-acetylmuramoylalanyl-D-glutamyl-2,6-diaminopimelate-D-alanyl-D-alanine ligase activity"/>
    <property type="evidence" value="ECO:0007669"/>
    <property type="project" value="RHEA"/>
</dbReference>
<feature type="binding site" evidence="10">
    <location>
        <begin position="104"/>
        <end position="110"/>
    </location>
    <ligand>
        <name>ATP</name>
        <dbReference type="ChEBI" id="CHEBI:30616"/>
    </ligand>
</feature>
<feature type="domain" description="Mur ligase C-terminal" evidence="13">
    <location>
        <begin position="315"/>
        <end position="434"/>
    </location>
</feature>
<evidence type="ECO:0000256" key="8">
    <source>
        <dbReference type="ARBA" id="ARBA00023306"/>
    </source>
</evidence>
<comment type="function">
    <text evidence="10 11">Involved in cell wall formation. Catalyzes the final step in the synthesis of UDP-N-acetylmuramoyl-pentapeptide, the precursor of murein.</text>
</comment>
<evidence type="ECO:0000259" key="14">
    <source>
        <dbReference type="Pfam" id="PF08245"/>
    </source>
</evidence>
<dbReference type="Proteomes" id="UP000191110">
    <property type="component" value="Unassembled WGS sequence"/>
</dbReference>
<comment type="catalytic activity">
    <reaction evidence="10 11">
        <text>D-alanyl-D-alanine + UDP-N-acetyl-alpha-D-muramoyl-L-alanyl-gamma-D-glutamyl-meso-2,6-diaminopimelate + ATP = UDP-N-acetyl-alpha-D-muramoyl-L-alanyl-gamma-D-glutamyl-meso-2,6-diaminopimeloyl-D-alanyl-D-alanine + ADP + phosphate + H(+)</text>
        <dbReference type="Rhea" id="RHEA:28374"/>
        <dbReference type="ChEBI" id="CHEBI:15378"/>
        <dbReference type="ChEBI" id="CHEBI:30616"/>
        <dbReference type="ChEBI" id="CHEBI:43474"/>
        <dbReference type="ChEBI" id="CHEBI:57822"/>
        <dbReference type="ChEBI" id="CHEBI:61386"/>
        <dbReference type="ChEBI" id="CHEBI:83905"/>
        <dbReference type="ChEBI" id="CHEBI:456216"/>
        <dbReference type="EC" id="6.3.2.10"/>
    </reaction>
</comment>
<dbReference type="SUPFAM" id="SSF63418">
    <property type="entry name" value="MurE/MurF N-terminal domain"/>
    <property type="match status" value="1"/>
</dbReference>
<dbReference type="InterPro" id="IPR004101">
    <property type="entry name" value="Mur_ligase_C"/>
</dbReference>
<gene>
    <name evidence="10" type="primary">murF</name>
    <name evidence="15" type="ORF">BOW53_02320</name>
</gene>
<dbReference type="OrthoDB" id="9801978at2"/>
<dbReference type="GO" id="GO:0008360">
    <property type="term" value="P:regulation of cell shape"/>
    <property type="evidence" value="ECO:0007669"/>
    <property type="project" value="UniProtKB-KW"/>
</dbReference>
<keyword evidence="6 10" id="KW-0133">Cell shape</keyword>
<comment type="caution">
    <text evidence="15">The sequence shown here is derived from an EMBL/GenBank/DDBJ whole genome shotgun (WGS) entry which is preliminary data.</text>
</comment>
<organism evidence="15 16">
    <name type="scientific">Solemya pervernicosa gill symbiont</name>
    <dbReference type="NCBI Taxonomy" id="642797"/>
    <lineage>
        <taxon>Bacteria</taxon>
        <taxon>Pseudomonadati</taxon>
        <taxon>Pseudomonadota</taxon>
        <taxon>Gammaproteobacteria</taxon>
        <taxon>sulfur-oxidizing symbionts</taxon>
    </lineage>
</organism>
<keyword evidence="7 10" id="KW-0573">Peptidoglycan synthesis</keyword>
<dbReference type="GO" id="GO:0051301">
    <property type="term" value="P:cell division"/>
    <property type="evidence" value="ECO:0007669"/>
    <property type="project" value="UniProtKB-KW"/>
</dbReference>
<reference evidence="15 16" key="1">
    <citation type="submission" date="2016-11" db="EMBL/GenBank/DDBJ databases">
        <title>Mixed transmission modes and dynamic genome evolution in an obligate animal-bacterial symbiosis.</title>
        <authorList>
            <person name="Russell S.L."/>
            <person name="Corbett-Detig R.B."/>
            <person name="Cavanaugh C.M."/>
        </authorList>
    </citation>
    <scope>NUCLEOTIDE SEQUENCE [LARGE SCALE GENOMIC DNA]</scope>
    <source>
        <strain evidence="15">Sveles-Q1</strain>
    </source>
</reference>
<comment type="pathway">
    <text evidence="10 11">Cell wall biogenesis; peptidoglycan biosynthesis.</text>
</comment>
<keyword evidence="3 10" id="KW-0132">Cell division</keyword>
<dbReference type="Gene3D" id="3.90.190.20">
    <property type="entry name" value="Mur ligase, C-terminal domain"/>
    <property type="match status" value="1"/>
</dbReference>
<dbReference type="UniPathway" id="UPA00219"/>
<feature type="domain" description="Mur ligase central" evidence="14">
    <location>
        <begin position="102"/>
        <end position="293"/>
    </location>
</feature>
<dbReference type="Gene3D" id="3.40.1390.10">
    <property type="entry name" value="MurE/MurF, N-terminal domain"/>
    <property type="match status" value="1"/>
</dbReference>
<keyword evidence="4 10" id="KW-0547">Nucleotide-binding</keyword>
<keyword evidence="9 10" id="KW-0961">Cell wall biogenesis/degradation</keyword>
<keyword evidence="8 10" id="KW-0131">Cell cycle</keyword>
<accession>A0A1T2L9W3</accession>
<dbReference type="HAMAP" id="MF_02019">
    <property type="entry name" value="MurF"/>
    <property type="match status" value="1"/>
</dbReference>
<comment type="subcellular location">
    <subcellularLocation>
        <location evidence="10 11">Cytoplasm</location>
    </subcellularLocation>
</comment>
<dbReference type="SUPFAM" id="SSF53623">
    <property type="entry name" value="MurD-like peptide ligases, catalytic domain"/>
    <property type="match status" value="1"/>
</dbReference>